<evidence type="ECO:0000313" key="2">
    <source>
        <dbReference type="EMBL" id="MFC4107340.1"/>
    </source>
</evidence>
<name>A0ABV8KMI8_9ACTN</name>
<dbReference type="RefSeq" id="WP_377546129.1">
    <property type="nucleotide sequence ID" value="NZ_JBHSBN010000009.1"/>
</dbReference>
<protein>
    <submittedName>
        <fullName evidence="2">Magnesium chelatase</fullName>
    </submittedName>
</protein>
<dbReference type="SUPFAM" id="SSF52540">
    <property type="entry name" value="P-loop containing nucleoside triphosphate hydrolases"/>
    <property type="match status" value="1"/>
</dbReference>
<feature type="compositionally biased region" description="Gly residues" evidence="1">
    <location>
        <begin position="516"/>
        <end position="530"/>
    </location>
</feature>
<organism evidence="2 3">
    <name type="scientific">Micromonospora zhanjiangensis</name>
    <dbReference type="NCBI Taxonomy" id="1522057"/>
    <lineage>
        <taxon>Bacteria</taxon>
        <taxon>Bacillati</taxon>
        <taxon>Actinomycetota</taxon>
        <taxon>Actinomycetes</taxon>
        <taxon>Micromonosporales</taxon>
        <taxon>Micromonosporaceae</taxon>
        <taxon>Micromonospora</taxon>
    </lineage>
</organism>
<accession>A0ABV8KMI8</accession>
<reference evidence="3" key="1">
    <citation type="journal article" date="2019" name="Int. J. Syst. Evol. Microbiol.">
        <title>The Global Catalogue of Microorganisms (GCM) 10K type strain sequencing project: providing services to taxonomists for standard genome sequencing and annotation.</title>
        <authorList>
            <consortium name="The Broad Institute Genomics Platform"/>
            <consortium name="The Broad Institute Genome Sequencing Center for Infectious Disease"/>
            <person name="Wu L."/>
            <person name="Ma J."/>
        </authorList>
    </citation>
    <scope>NUCLEOTIDE SEQUENCE [LARGE SCALE GENOMIC DNA]</scope>
    <source>
        <strain evidence="3">2902at01</strain>
    </source>
</reference>
<feature type="region of interest" description="Disordered" evidence="1">
    <location>
        <begin position="509"/>
        <end position="530"/>
    </location>
</feature>
<dbReference type="Gene3D" id="3.40.50.300">
    <property type="entry name" value="P-loop containing nucleotide triphosphate hydrolases"/>
    <property type="match status" value="1"/>
</dbReference>
<evidence type="ECO:0000313" key="3">
    <source>
        <dbReference type="Proteomes" id="UP001595868"/>
    </source>
</evidence>
<sequence>MTETYLAPPAELPGTLGALRAAGHRHRSVKAELRDNLLARMRSGAERFPGIVGYDDTVLPEVERALLAGHDMVLLGERGQGKTRLIRALGQLLDEWTPVIPGSQLNEHPMHPVTPAARQAVADAGDDLPIGWLHRSMRYGEKLATPDTSVGDLIGDVDPIRIAQGRTLGDPETIHFGLVPRTNRGIFAVNELPDLAERIQVALLNVLEERDIQVRGYQLRLPLDLLLVASANPEDYTNRGRIITPLKDRFGAEIRTHYPLDLELELDLIRQEAELVASVPEHVLEVLARFARNVRESPSVDPRSGVSARFAIAAAETVSAAALRRSGLLAGATAAGSAAAAAGSAAAAAGSAATAAGSEPAAGAAAPASADSVASGAEQPVARVGDAVSVTSTLRGKVEFESGEEGREIEILGHLLRTATAETFRARLAGLDLSGFTALVTEGAVIETGELVDSAELLRQVGTVPGLAKVLDRLGLGDAPSPGEAAAGIEFVLEGLHLTRRLAKDLTDDGRTRYGAGRGDGGRSSGGLRG</sequence>
<keyword evidence="3" id="KW-1185">Reference proteome</keyword>
<gene>
    <name evidence="2" type="ORF">ACFOX0_15585</name>
</gene>
<dbReference type="EMBL" id="JBHSBN010000009">
    <property type="protein sequence ID" value="MFC4107340.1"/>
    <property type="molecule type" value="Genomic_DNA"/>
</dbReference>
<evidence type="ECO:0000256" key="1">
    <source>
        <dbReference type="SAM" id="MobiDB-lite"/>
    </source>
</evidence>
<dbReference type="PANTHER" id="PTHR30267">
    <property type="entry name" value="PROTEIN KINASE PRKA"/>
    <property type="match status" value="1"/>
</dbReference>
<dbReference type="InterPro" id="IPR027417">
    <property type="entry name" value="P-loop_NTPase"/>
</dbReference>
<comment type="caution">
    <text evidence="2">The sequence shown here is derived from an EMBL/GenBank/DDBJ whole genome shotgun (WGS) entry which is preliminary data.</text>
</comment>
<dbReference type="PANTHER" id="PTHR30267:SF2">
    <property type="entry name" value="PROTEIN PRKA"/>
    <property type="match status" value="1"/>
</dbReference>
<dbReference type="Proteomes" id="UP001595868">
    <property type="component" value="Unassembled WGS sequence"/>
</dbReference>
<proteinExistence type="predicted"/>